<protein>
    <submittedName>
        <fullName evidence="32">Aspartate kinase</fullName>
    </submittedName>
</protein>
<keyword evidence="23" id="KW-0511">Multifunctional enzyme</keyword>
<dbReference type="InterPro" id="IPR054352">
    <property type="entry name" value="ACT_Aspartokinase"/>
</dbReference>
<evidence type="ECO:0000259" key="28">
    <source>
        <dbReference type="Pfam" id="PF00696"/>
    </source>
</evidence>
<dbReference type="Pfam" id="PF22468">
    <property type="entry name" value="ACT_9"/>
    <property type="match status" value="2"/>
</dbReference>
<feature type="domain" description="Aspartokinase ACT" evidence="31">
    <location>
        <begin position="394"/>
        <end position="454"/>
    </location>
</feature>
<dbReference type="InterPro" id="IPR019811">
    <property type="entry name" value="HDH_CS"/>
</dbReference>
<dbReference type="Pfam" id="PF00742">
    <property type="entry name" value="Homoserine_dh"/>
    <property type="match status" value="1"/>
</dbReference>
<dbReference type="InterPro" id="IPR001342">
    <property type="entry name" value="HDH_cat"/>
</dbReference>
<dbReference type="AlphaFoldDB" id="A0A521AUM0"/>
<evidence type="ECO:0000256" key="6">
    <source>
        <dbReference type="ARBA" id="ARBA00005139"/>
    </source>
</evidence>
<evidence type="ECO:0000256" key="27">
    <source>
        <dbReference type="ARBA" id="ARBA00049031"/>
    </source>
</evidence>
<comment type="pathway">
    <text evidence="4">Amino-acid biosynthesis; L-threonine biosynthesis; L-threonine from L-aspartate: step 3/5.</text>
</comment>
<dbReference type="InterPro" id="IPR001048">
    <property type="entry name" value="Asp/Glu/Uridylate_kinase"/>
</dbReference>
<dbReference type="UniPathway" id="UPA00051">
    <property type="reaction ID" value="UER00462"/>
</dbReference>
<comment type="catalytic activity">
    <reaction evidence="25">
        <text>L-aspartate + ATP = 4-phospho-L-aspartate + ADP</text>
        <dbReference type="Rhea" id="RHEA:23776"/>
        <dbReference type="ChEBI" id="CHEBI:29991"/>
        <dbReference type="ChEBI" id="CHEBI:30616"/>
        <dbReference type="ChEBI" id="CHEBI:57535"/>
        <dbReference type="ChEBI" id="CHEBI:456216"/>
        <dbReference type="EC" id="2.7.2.4"/>
    </reaction>
    <physiologicalReaction direction="left-to-right" evidence="25">
        <dbReference type="Rhea" id="RHEA:23777"/>
    </physiologicalReaction>
</comment>
<evidence type="ECO:0000256" key="20">
    <source>
        <dbReference type="ARBA" id="ARBA00023053"/>
    </source>
</evidence>
<evidence type="ECO:0000256" key="2">
    <source>
        <dbReference type="ARBA" id="ARBA00004766"/>
    </source>
</evidence>
<evidence type="ECO:0000256" key="24">
    <source>
        <dbReference type="ARBA" id="ARBA00044938"/>
    </source>
</evidence>
<dbReference type="CDD" id="cd04921">
    <property type="entry name" value="ACT_AKi-HSDH-ThrA-like_1"/>
    <property type="match status" value="1"/>
</dbReference>
<dbReference type="NCBIfam" id="TIGR00657">
    <property type="entry name" value="asp_kinases"/>
    <property type="match status" value="1"/>
</dbReference>
<dbReference type="GO" id="GO:0050661">
    <property type="term" value="F:NADP binding"/>
    <property type="evidence" value="ECO:0007669"/>
    <property type="project" value="InterPro"/>
</dbReference>
<evidence type="ECO:0000256" key="4">
    <source>
        <dbReference type="ARBA" id="ARBA00005056"/>
    </source>
</evidence>
<evidence type="ECO:0000256" key="22">
    <source>
        <dbReference type="ARBA" id="ARBA00023167"/>
    </source>
</evidence>
<evidence type="ECO:0000256" key="25">
    <source>
        <dbReference type="ARBA" id="ARBA00048561"/>
    </source>
</evidence>
<dbReference type="InterPro" id="IPR036291">
    <property type="entry name" value="NAD(P)-bd_dom_sf"/>
</dbReference>
<comment type="catalytic activity">
    <reaction evidence="26">
        <text>L-homoserine + NADP(+) = L-aspartate 4-semialdehyde + NADPH + H(+)</text>
        <dbReference type="Rhea" id="RHEA:15761"/>
        <dbReference type="ChEBI" id="CHEBI:15378"/>
        <dbReference type="ChEBI" id="CHEBI:57476"/>
        <dbReference type="ChEBI" id="CHEBI:57783"/>
        <dbReference type="ChEBI" id="CHEBI:58349"/>
        <dbReference type="ChEBI" id="CHEBI:537519"/>
        <dbReference type="EC" id="1.1.1.3"/>
    </reaction>
    <physiologicalReaction direction="right-to-left" evidence="26">
        <dbReference type="Rhea" id="RHEA:15763"/>
    </physiologicalReaction>
</comment>
<dbReference type="GO" id="GO:0005524">
    <property type="term" value="F:ATP binding"/>
    <property type="evidence" value="ECO:0007669"/>
    <property type="project" value="UniProtKB-KW"/>
</dbReference>
<sequence length="812" mass="88505">MVMKVLKFGGTSVGSSDSFLKVKKIVESQPEQVIVVVSAVGGVTDALISAAVLAEQGNQECFDQYSEIKEKHYKIIGELFPLDVARNIKFKVDQLFEELSTIIKGVFMLKEMTYKSKAIISSYGERVSSFLLSELIEGASLIESQHLIVTDKIFGRDTVDLERTEDNLKKIKDSLGQVSVFPGFIASNKKKEVTTLGRGGSDYTAAILAAAYDASILEIWTDVNGFMTADPKIISRSYCIDSLTYSEAMELSHFGAKVIFPPTILPVYKKNIPILIKNTFNPEATGTLISGEAKVANGKKIKGISSVKDVSLLTVQGIGMIGVTGIAMRLFKSLATKDINVILISQASSENSISLVIDTAAADSAIRMVKKEFAPEIALNQINNVSVETDMAIIAIVGENMKRTTGISGTLFESMGKNGINIFAIAQGASELNISFVVKDKDLKKGLNAAHEAFFLSQYAVVNLFLVGTGTVGKMLIEKIISQTEKLAQQHRLKIRVAGITNSRKMLLEPQGLNVKTLFADLMEKGDKANLAVYKEHIVQYNLSNSVLVDCTANASVASVYQSMLESNVSVVTANKIASSSKYELYQKLKSTALNKGIKFLFETNVGAGLPIIAPLNSMVMSGDKILKLEAVLSGSLNFIVNTVNQHKPLSEVILEAKNKGFTEPDPRIDLSGIDVVRKILILARESGYPMEQSDIDVIPFVPQKYMEAESIEQFMENIKEHDAAFEEYRNALTAKGKKLRYAAKLEDGKATVGFIEVASEHPFYDLEGSNNIILINSEHYKEHPMQIKGYGAGAEVTAAGVFGDIIKVANQ</sequence>
<evidence type="ECO:0000256" key="5">
    <source>
        <dbReference type="ARBA" id="ARBA00005062"/>
    </source>
</evidence>
<dbReference type="SUPFAM" id="SSF55347">
    <property type="entry name" value="Glyceraldehyde-3-phosphate dehydrogenase-like, C-terminal domain"/>
    <property type="match status" value="1"/>
</dbReference>
<proteinExistence type="inferred from homology"/>
<keyword evidence="12" id="KW-0791">Threonine biosynthesis</keyword>
<dbReference type="Gene3D" id="3.30.2130.10">
    <property type="entry name" value="VC0802-like"/>
    <property type="match status" value="1"/>
</dbReference>
<evidence type="ECO:0000256" key="16">
    <source>
        <dbReference type="ARBA" id="ARBA00022840"/>
    </source>
</evidence>
<feature type="domain" description="Aspartate/homoserine dehydrogenase NAD-binding" evidence="30">
    <location>
        <begin position="468"/>
        <end position="603"/>
    </location>
</feature>
<evidence type="ECO:0000256" key="26">
    <source>
        <dbReference type="ARBA" id="ARBA00048841"/>
    </source>
</evidence>
<dbReference type="PANTHER" id="PTHR43070">
    <property type="match status" value="1"/>
</dbReference>
<evidence type="ECO:0000256" key="14">
    <source>
        <dbReference type="ARBA" id="ARBA00022741"/>
    </source>
</evidence>
<evidence type="ECO:0000256" key="21">
    <source>
        <dbReference type="ARBA" id="ARBA00023154"/>
    </source>
</evidence>
<dbReference type="InterPro" id="IPR005106">
    <property type="entry name" value="Asp/hSer_DH_NAD-bd"/>
</dbReference>
<dbReference type="PANTHER" id="PTHR43070:SF3">
    <property type="entry name" value="HOMOSERINE DEHYDROGENASE"/>
    <property type="match status" value="1"/>
</dbReference>
<evidence type="ECO:0000256" key="23">
    <source>
        <dbReference type="ARBA" id="ARBA00023268"/>
    </source>
</evidence>
<evidence type="ECO:0000259" key="29">
    <source>
        <dbReference type="Pfam" id="PF00742"/>
    </source>
</evidence>
<keyword evidence="20" id="KW-0915">Sodium</keyword>
<dbReference type="SUPFAM" id="SSF51735">
    <property type="entry name" value="NAD(P)-binding Rossmann-fold domains"/>
    <property type="match status" value="1"/>
</dbReference>
<comment type="cofactor">
    <cofactor evidence="1">
        <name>a metal cation</name>
        <dbReference type="ChEBI" id="CHEBI:25213"/>
    </cofactor>
</comment>
<keyword evidence="22" id="KW-0486">Methionine biosynthesis</keyword>
<dbReference type="UniPathway" id="UPA00034">
    <property type="reaction ID" value="UER00015"/>
</dbReference>
<dbReference type="Pfam" id="PF03447">
    <property type="entry name" value="NAD_binding_3"/>
    <property type="match status" value="1"/>
</dbReference>
<comment type="function">
    <text evidence="24">Bifunctional aspartate kinase and homoserine dehydrogenase that catalyzes the first and the third steps toward the synthesis of lysine, methionine and threonine from aspartate.</text>
</comment>
<evidence type="ECO:0000259" key="31">
    <source>
        <dbReference type="Pfam" id="PF22468"/>
    </source>
</evidence>
<accession>A0A521AUM0</accession>
<dbReference type="SUPFAM" id="SSF55021">
    <property type="entry name" value="ACT-like"/>
    <property type="match status" value="2"/>
</dbReference>
<evidence type="ECO:0000313" key="32">
    <source>
        <dbReference type="EMBL" id="SMO38507.1"/>
    </source>
</evidence>
<dbReference type="GO" id="GO:0046872">
    <property type="term" value="F:metal ion binding"/>
    <property type="evidence" value="ECO:0007669"/>
    <property type="project" value="UniProtKB-KW"/>
</dbReference>
<keyword evidence="16" id="KW-0067">ATP-binding</keyword>
<comment type="catalytic activity">
    <reaction evidence="27">
        <text>L-homoserine + NAD(+) = L-aspartate 4-semialdehyde + NADH + H(+)</text>
        <dbReference type="Rhea" id="RHEA:15757"/>
        <dbReference type="ChEBI" id="CHEBI:15378"/>
        <dbReference type="ChEBI" id="CHEBI:57476"/>
        <dbReference type="ChEBI" id="CHEBI:57540"/>
        <dbReference type="ChEBI" id="CHEBI:57945"/>
        <dbReference type="ChEBI" id="CHEBI:537519"/>
        <dbReference type="EC" id="1.1.1.3"/>
    </reaction>
    <physiologicalReaction direction="right-to-left" evidence="27">
        <dbReference type="Rhea" id="RHEA:15759"/>
    </physiologicalReaction>
</comment>
<dbReference type="InterPro" id="IPR045865">
    <property type="entry name" value="ACT-like_dom_sf"/>
</dbReference>
<keyword evidence="14" id="KW-0547">Nucleotide-binding</keyword>
<dbReference type="PROSITE" id="PS00324">
    <property type="entry name" value="ASPARTOKINASE"/>
    <property type="match status" value="1"/>
</dbReference>
<keyword evidence="17" id="KW-0521">NADP</keyword>
<comment type="pathway">
    <text evidence="3">Amino-acid biosynthesis; L-methionine biosynthesis via de novo pathway; L-homoserine from L-aspartate: step 1/3.</text>
</comment>
<keyword evidence="15 32" id="KW-0418">Kinase</keyword>
<evidence type="ECO:0000256" key="18">
    <source>
        <dbReference type="ARBA" id="ARBA00023002"/>
    </source>
</evidence>
<dbReference type="InterPro" id="IPR001341">
    <property type="entry name" value="Asp_kinase"/>
</dbReference>
<dbReference type="InterPro" id="IPR049638">
    <property type="entry name" value="AK-HD"/>
</dbReference>
<dbReference type="InterPro" id="IPR018042">
    <property type="entry name" value="Aspartate_kinase_CS"/>
</dbReference>
<dbReference type="EMBL" id="FXTB01000001">
    <property type="protein sequence ID" value="SMO38507.1"/>
    <property type="molecule type" value="Genomic_DNA"/>
</dbReference>
<comment type="similarity">
    <text evidence="7">In the C-terminal section; belongs to the homoserine dehydrogenase family.</text>
</comment>
<keyword evidence="21" id="KW-0457">Lysine biosynthesis</keyword>
<comment type="similarity">
    <text evidence="8">In the N-terminal section; belongs to the aspartokinase family.</text>
</comment>
<dbReference type="InterPro" id="IPR036393">
    <property type="entry name" value="AceGlu_kinase-like_sf"/>
</dbReference>
<dbReference type="Gene3D" id="3.40.50.720">
    <property type="entry name" value="NAD(P)-binding Rossmann-like Domain"/>
    <property type="match status" value="1"/>
</dbReference>
<dbReference type="GO" id="GO:0009089">
    <property type="term" value="P:lysine biosynthetic process via diaminopimelate"/>
    <property type="evidence" value="ECO:0007669"/>
    <property type="project" value="UniProtKB-UniPathway"/>
</dbReference>
<dbReference type="InterPro" id="IPR042199">
    <property type="entry name" value="AsparK_Bifunc_asparK/hSer_DH"/>
</dbReference>
<keyword evidence="19" id="KW-0520">NAD</keyword>
<dbReference type="GO" id="GO:0009090">
    <property type="term" value="P:homoserine biosynthetic process"/>
    <property type="evidence" value="ECO:0007669"/>
    <property type="project" value="UniProtKB-ARBA"/>
</dbReference>
<evidence type="ECO:0000256" key="12">
    <source>
        <dbReference type="ARBA" id="ARBA00022697"/>
    </source>
</evidence>
<evidence type="ECO:0000256" key="13">
    <source>
        <dbReference type="ARBA" id="ARBA00022723"/>
    </source>
</evidence>
<evidence type="ECO:0000256" key="19">
    <source>
        <dbReference type="ARBA" id="ARBA00023027"/>
    </source>
</evidence>
<dbReference type="GO" id="GO:0009088">
    <property type="term" value="P:threonine biosynthetic process"/>
    <property type="evidence" value="ECO:0007669"/>
    <property type="project" value="UniProtKB-UniPathway"/>
</dbReference>
<dbReference type="NCBIfam" id="NF006959">
    <property type="entry name" value="PRK09436.1"/>
    <property type="match status" value="1"/>
</dbReference>
<keyword evidence="18" id="KW-0560">Oxidoreductase</keyword>
<keyword evidence="10" id="KW-0028">Amino-acid biosynthesis</keyword>
<dbReference type="FunFam" id="3.30.2130.10:FF:000001">
    <property type="entry name" value="Bifunctional aspartokinase/homoserine dehydrogenase"/>
    <property type="match status" value="1"/>
</dbReference>
<dbReference type="Gene3D" id="3.30.360.10">
    <property type="entry name" value="Dihydrodipicolinate Reductase, domain 2"/>
    <property type="match status" value="1"/>
</dbReference>
<comment type="pathway">
    <text evidence="6">Amino-acid biosynthesis; L-threonine biosynthesis; L-threonine from L-aspartate: step 1/5.</text>
</comment>
<dbReference type="GO" id="GO:0004412">
    <property type="term" value="F:homoserine dehydrogenase activity"/>
    <property type="evidence" value="ECO:0007669"/>
    <property type="project" value="UniProtKB-EC"/>
</dbReference>
<evidence type="ECO:0000256" key="11">
    <source>
        <dbReference type="ARBA" id="ARBA00022679"/>
    </source>
</evidence>
<dbReference type="GO" id="GO:0009086">
    <property type="term" value="P:methionine biosynthetic process"/>
    <property type="evidence" value="ECO:0007669"/>
    <property type="project" value="UniProtKB-KW"/>
</dbReference>
<evidence type="ECO:0000256" key="17">
    <source>
        <dbReference type="ARBA" id="ARBA00022857"/>
    </source>
</evidence>
<name>A0A521AUM0_SACCC</name>
<evidence type="ECO:0000256" key="8">
    <source>
        <dbReference type="ARBA" id="ARBA00010046"/>
    </source>
</evidence>
<dbReference type="Pfam" id="PF00696">
    <property type="entry name" value="AA_kinase"/>
    <property type="match status" value="1"/>
</dbReference>
<reference evidence="32 33" key="1">
    <citation type="submission" date="2017-05" db="EMBL/GenBank/DDBJ databases">
        <authorList>
            <person name="Varghese N."/>
            <person name="Submissions S."/>
        </authorList>
    </citation>
    <scope>NUCLEOTIDE SEQUENCE [LARGE SCALE GENOMIC DNA]</scope>
    <source>
        <strain evidence="32 33">DSM 27040</strain>
    </source>
</reference>
<dbReference type="PROSITE" id="PS01042">
    <property type="entry name" value="HOMOSER_DHGENASE"/>
    <property type="match status" value="1"/>
</dbReference>
<evidence type="ECO:0000256" key="9">
    <source>
        <dbReference type="ARBA" id="ARBA00011881"/>
    </source>
</evidence>
<dbReference type="CDD" id="cd04243">
    <property type="entry name" value="AAK_AK-HSDH-like"/>
    <property type="match status" value="1"/>
</dbReference>
<dbReference type="InterPro" id="IPR011147">
    <property type="entry name" value="Bifunc_Aspkin/hSer_DH"/>
</dbReference>
<evidence type="ECO:0000313" key="33">
    <source>
        <dbReference type="Proteomes" id="UP000319040"/>
    </source>
</evidence>
<keyword evidence="13" id="KW-0479">Metal-binding</keyword>
<evidence type="ECO:0000256" key="1">
    <source>
        <dbReference type="ARBA" id="ARBA00001920"/>
    </source>
</evidence>
<dbReference type="GO" id="GO:0004072">
    <property type="term" value="F:aspartate kinase activity"/>
    <property type="evidence" value="ECO:0007669"/>
    <property type="project" value="UniProtKB-EC"/>
</dbReference>
<comment type="subunit">
    <text evidence="9">Homotetramer.</text>
</comment>
<evidence type="ECO:0000256" key="10">
    <source>
        <dbReference type="ARBA" id="ARBA00022605"/>
    </source>
</evidence>
<evidence type="ECO:0000256" key="7">
    <source>
        <dbReference type="ARBA" id="ARBA00007952"/>
    </source>
</evidence>
<keyword evidence="11" id="KW-0808">Transferase</keyword>
<dbReference type="SUPFAM" id="SSF53633">
    <property type="entry name" value="Carbamate kinase-like"/>
    <property type="match status" value="1"/>
</dbReference>
<evidence type="ECO:0000256" key="15">
    <source>
        <dbReference type="ARBA" id="ARBA00022777"/>
    </source>
</evidence>
<dbReference type="PIRSF" id="PIRSF000727">
    <property type="entry name" value="ThrA"/>
    <property type="match status" value="1"/>
</dbReference>
<feature type="domain" description="Aspartate/glutamate/uridylate kinase" evidence="28">
    <location>
        <begin position="4"/>
        <end position="278"/>
    </location>
</feature>
<comment type="pathway">
    <text evidence="5">Amino-acid biosynthesis; L-methionine biosynthesis via de novo pathway; L-homoserine from L-aspartate: step 3/3.</text>
</comment>
<evidence type="ECO:0000259" key="30">
    <source>
        <dbReference type="Pfam" id="PF03447"/>
    </source>
</evidence>
<evidence type="ECO:0000256" key="3">
    <source>
        <dbReference type="ARBA" id="ARBA00004986"/>
    </source>
</evidence>
<dbReference type="FunFam" id="3.30.360.10:FF:000006">
    <property type="entry name" value="Bifunctional aspartokinase/homoserine dehydrogenase"/>
    <property type="match status" value="1"/>
</dbReference>
<dbReference type="Gene3D" id="1.20.120.1320">
    <property type="entry name" value="Aspartokinase, catalytic domain"/>
    <property type="match status" value="1"/>
</dbReference>
<feature type="domain" description="Homoserine dehydrogenase catalytic" evidence="29">
    <location>
        <begin position="611"/>
        <end position="807"/>
    </location>
</feature>
<gene>
    <name evidence="32" type="ORF">SAMN06265379_101414</name>
</gene>
<feature type="domain" description="Aspartokinase ACT" evidence="31">
    <location>
        <begin position="314"/>
        <end position="373"/>
    </location>
</feature>
<keyword evidence="33" id="KW-1185">Reference proteome</keyword>
<dbReference type="Gene3D" id="3.40.1160.10">
    <property type="entry name" value="Acetylglutamate kinase-like"/>
    <property type="match status" value="1"/>
</dbReference>
<comment type="pathway">
    <text evidence="2">Amino-acid biosynthesis; L-lysine biosynthesis via DAP pathway; (S)-tetrahydrodipicolinate from L-aspartate: step 1/4.</text>
</comment>
<dbReference type="UniPathway" id="UPA00050">
    <property type="reaction ID" value="UER00063"/>
</dbReference>
<organism evidence="32 33">
    <name type="scientific">Saccharicrinis carchari</name>
    <dbReference type="NCBI Taxonomy" id="1168039"/>
    <lineage>
        <taxon>Bacteria</taxon>
        <taxon>Pseudomonadati</taxon>
        <taxon>Bacteroidota</taxon>
        <taxon>Bacteroidia</taxon>
        <taxon>Marinilabiliales</taxon>
        <taxon>Marinilabiliaceae</taxon>
        <taxon>Saccharicrinis</taxon>
    </lineage>
</organism>
<dbReference type="Proteomes" id="UP000319040">
    <property type="component" value="Unassembled WGS sequence"/>
</dbReference>